<keyword evidence="1" id="KW-0812">Transmembrane</keyword>
<keyword evidence="1" id="KW-0472">Membrane</keyword>
<proteinExistence type="predicted"/>
<dbReference type="Proteomes" id="UP000321408">
    <property type="component" value="Chromosome"/>
</dbReference>
<sequence length="138" mass="16236">MKKSEIIINNYNNLKNIGDLLEKLEILTKWASENSIIAIFFYPSDLRNKMQSIVFAAYFLGFFEFCYFSLFFRNIGCLLLQIQETDLYNVFKTRINVSLNDHDTIYGFNTNTKKEYTNKNKRDISLNLHISYPIGCLT</sequence>
<dbReference type="GeneID" id="41330229"/>
<feature type="transmembrane region" description="Helical" evidence="1">
    <location>
        <begin position="53"/>
        <end position="72"/>
    </location>
</feature>
<name>A0A5B9DAY3_9ARCH</name>
<evidence type="ECO:0000256" key="1">
    <source>
        <dbReference type="SAM" id="Phobius"/>
    </source>
</evidence>
<keyword evidence="3" id="KW-1185">Reference proteome</keyword>
<gene>
    <name evidence="2" type="ORF">DSAG12_02239</name>
</gene>
<organism evidence="2 3">
    <name type="scientific">Promethearchaeum syntrophicum</name>
    <dbReference type="NCBI Taxonomy" id="2594042"/>
    <lineage>
        <taxon>Archaea</taxon>
        <taxon>Promethearchaeati</taxon>
        <taxon>Promethearchaeota</taxon>
        <taxon>Promethearchaeia</taxon>
        <taxon>Promethearchaeales</taxon>
        <taxon>Promethearchaeaceae</taxon>
        <taxon>Promethearchaeum</taxon>
    </lineage>
</organism>
<reference evidence="2 3" key="1">
    <citation type="journal article" date="2020" name="Nature">
        <title>Isolation of an archaeon at the prokaryote-eukaryote interface.</title>
        <authorList>
            <person name="Imachi H."/>
            <person name="Nobu M.K."/>
            <person name="Nakahara N."/>
            <person name="Morono Y."/>
            <person name="Ogawara M."/>
            <person name="Takaki Y."/>
            <person name="Takano Y."/>
            <person name="Uematsu K."/>
            <person name="Ikuta T."/>
            <person name="Ito M."/>
            <person name="Matsui Y."/>
            <person name="Miyazaki M."/>
            <person name="Murata K."/>
            <person name="Saito Y."/>
            <person name="Sakai S."/>
            <person name="Song C."/>
            <person name="Tasumi E."/>
            <person name="Yamanaka Y."/>
            <person name="Yamaguchi T."/>
            <person name="Kamagata Y."/>
            <person name="Tamaki H."/>
            <person name="Takai K."/>
        </authorList>
    </citation>
    <scope>NUCLEOTIDE SEQUENCE [LARGE SCALE GENOMIC DNA]</scope>
    <source>
        <strain evidence="2 3">MK-D1</strain>
    </source>
</reference>
<dbReference type="AlphaFoldDB" id="A0A5B9DAY3"/>
<reference evidence="2 3" key="2">
    <citation type="journal article" date="2024" name="Int. J. Syst. Evol. Microbiol.">
        <title>Promethearchaeum syntrophicum gen. nov., sp. nov., an anaerobic, obligately syntrophic archaeon, the first isolate of the lineage 'Asgard' archaea, and proposal of the new archaeal phylum Promethearchaeota phyl. nov. and kingdom Promethearchaeati regn. nov.</title>
        <authorList>
            <person name="Imachi H."/>
            <person name="Nobu M.K."/>
            <person name="Kato S."/>
            <person name="Takaki Y."/>
            <person name="Miyazaki M."/>
            <person name="Miyata M."/>
            <person name="Ogawara M."/>
            <person name="Saito Y."/>
            <person name="Sakai S."/>
            <person name="Tahara Y.O."/>
            <person name="Takano Y."/>
            <person name="Tasumi E."/>
            <person name="Uematsu K."/>
            <person name="Yoshimura T."/>
            <person name="Itoh T."/>
            <person name="Ohkuma M."/>
            <person name="Takai K."/>
        </authorList>
    </citation>
    <scope>NUCLEOTIDE SEQUENCE [LARGE SCALE GENOMIC DNA]</scope>
    <source>
        <strain evidence="2 3">MK-D1</strain>
    </source>
</reference>
<dbReference type="EMBL" id="CP042905">
    <property type="protein sequence ID" value="QEE16409.1"/>
    <property type="molecule type" value="Genomic_DNA"/>
</dbReference>
<accession>A0A5B9DAY3</accession>
<keyword evidence="1" id="KW-1133">Transmembrane helix</keyword>
<protein>
    <submittedName>
        <fullName evidence="2">Uncharacterized protein</fullName>
    </submittedName>
</protein>
<dbReference type="KEGG" id="psyt:DSAG12_02239"/>
<dbReference type="RefSeq" id="WP_147663290.1">
    <property type="nucleotide sequence ID" value="NZ_CP042905.2"/>
</dbReference>
<evidence type="ECO:0000313" key="3">
    <source>
        <dbReference type="Proteomes" id="UP000321408"/>
    </source>
</evidence>
<evidence type="ECO:0000313" key="2">
    <source>
        <dbReference type="EMBL" id="QEE16409.1"/>
    </source>
</evidence>